<dbReference type="GeneID" id="66523960"/>
<dbReference type="NCBIfam" id="NF040507">
    <property type="entry name" value="LBP_cg2779_fam"/>
    <property type="match status" value="1"/>
</dbReference>
<dbReference type="EMBL" id="JQBQ01000004">
    <property type="protein sequence ID" value="KRN92790.1"/>
    <property type="molecule type" value="Genomic_DNA"/>
</dbReference>
<dbReference type="Proteomes" id="UP000051529">
    <property type="component" value="Unassembled WGS sequence"/>
</dbReference>
<dbReference type="PATRIC" id="fig|695563.3.peg.1241"/>
<reference evidence="1 2" key="1">
    <citation type="journal article" date="2015" name="Genome Announc.">
        <title>Expanding the biotechnology potential of lactobacilli through comparative genomics of 213 strains and associated genera.</title>
        <authorList>
            <person name="Sun Z."/>
            <person name="Harris H.M."/>
            <person name="McCann A."/>
            <person name="Guo C."/>
            <person name="Argimon S."/>
            <person name="Zhang W."/>
            <person name="Yang X."/>
            <person name="Jeffery I.B."/>
            <person name="Cooney J.C."/>
            <person name="Kagawa T.F."/>
            <person name="Liu W."/>
            <person name="Song Y."/>
            <person name="Salvetti E."/>
            <person name="Wrobel A."/>
            <person name="Rasinkangas P."/>
            <person name="Parkhill J."/>
            <person name="Rea M.C."/>
            <person name="O'Sullivan O."/>
            <person name="Ritari J."/>
            <person name="Douillard F.P."/>
            <person name="Paul Ross R."/>
            <person name="Yang R."/>
            <person name="Briner A.E."/>
            <person name="Felis G.E."/>
            <person name="de Vos W.M."/>
            <person name="Barrangou R."/>
            <person name="Klaenhammer T.R."/>
            <person name="Caufield P.W."/>
            <person name="Cui Y."/>
            <person name="Zhang H."/>
            <person name="O'Toole P.W."/>
        </authorList>
    </citation>
    <scope>NUCLEOTIDE SEQUENCE [LARGE SCALE GENOMIC DNA]</scope>
    <source>
        <strain evidence="1 2">DSM 16698</strain>
    </source>
</reference>
<dbReference type="InterPro" id="IPR059218">
    <property type="entry name" value="LBP_cg2779-like"/>
</dbReference>
<dbReference type="RefSeq" id="WP_013438062.1">
    <property type="nucleotide sequence ID" value="NZ_JQBQ01000004.1"/>
</dbReference>
<accession>A0A0R2KYT4</accession>
<dbReference type="AlphaFoldDB" id="A0A0R2KYT4"/>
<evidence type="ECO:0000313" key="2">
    <source>
        <dbReference type="Proteomes" id="UP000051529"/>
    </source>
</evidence>
<protein>
    <submittedName>
        <fullName evidence="1">Uncharacterized protein</fullName>
    </submittedName>
</protein>
<sequence>MNEQQEELTDAIIDFQVKHHVNDTDLAFASHLSVEKVHAMKTGEGSFTAEEVNQIYDYMSANA</sequence>
<gene>
    <name evidence="1" type="ORF">IV44_GL001188</name>
</gene>
<evidence type="ECO:0000313" key="1">
    <source>
        <dbReference type="EMBL" id="KRN92790.1"/>
    </source>
</evidence>
<proteinExistence type="predicted"/>
<organism evidence="1 2">
    <name type="scientific">Lactobacillus amylovorus subsp. animalium DSM 16698</name>
    <dbReference type="NCBI Taxonomy" id="695563"/>
    <lineage>
        <taxon>Bacteria</taxon>
        <taxon>Bacillati</taxon>
        <taxon>Bacillota</taxon>
        <taxon>Bacilli</taxon>
        <taxon>Lactobacillales</taxon>
        <taxon>Lactobacillaceae</taxon>
        <taxon>Lactobacillus</taxon>
        <taxon>Lactobacillus amylovorus subsp. animalium</taxon>
    </lineage>
</organism>
<name>A0A0R2KYT4_LACAM</name>
<comment type="caution">
    <text evidence="1">The sequence shown here is derived from an EMBL/GenBank/DDBJ whole genome shotgun (WGS) entry which is preliminary data.</text>
</comment>